<proteinExistence type="predicted"/>
<accession>A0A062V8Q6</accession>
<dbReference type="PATRIC" id="fig|1280954.3.peg.2059"/>
<evidence type="ECO:0000313" key="2">
    <source>
        <dbReference type="Proteomes" id="UP000027100"/>
    </source>
</evidence>
<sequence>MTTEIKTDLFEKEALVYIRHMDVGEISGLLPPDALADIDDPEDLFMVFSADGQRLAIVEGRDAAFAACHANDLHPLSVH</sequence>
<name>A0A062V8Q6_9PROT</name>
<organism evidence="1 2">
    <name type="scientific">Hyphomonas polymorpha PS728</name>
    <dbReference type="NCBI Taxonomy" id="1280954"/>
    <lineage>
        <taxon>Bacteria</taxon>
        <taxon>Pseudomonadati</taxon>
        <taxon>Pseudomonadota</taxon>
        <taxon>Alphaproteobacteria</taxon>
        <taxon>Hyphomonadales</taxon>
        <taxon>Hyphomonadaceae</taxon>
        <taxon>Hyphomonas</taxon>
    </lineage>
</organism>
<dbReference type="EMBL" id="ARYM01000010">
    <property type="protein sequence ID" value="KCZ98571.1"/>
    <property type="molecule type" value="Genomic_DNA"/>
</dbReference>
<dbReference type="OrthoDB" id="7619996at2"/>
<gene>
    <name evidence="1" type="ORF">HPO_10170</name>
</gene>
<dbReference type="AlphaFoldDB" id="A0A062V8Q6"/>
<keyword evidence="2" id="KW-1185">Reference proteome</keyword>
<evidence type="ECO:0008006" key="3">
    <source>
        <dbReference type="Google" id="ProtNLM"/>
    </source>
</evidence>
<reference evidence="1 2" key="1">
    <citation type="journal article" date="2014" name="Antonie Van Leeuwenhoek">
        <title>Hyphomonas beringensis sp. nov. and Hyphomonas chukchiensis sp. nov., isolated from surface seawater of the Bering Sea and Chukchi Sea.</title>
        <authorList>
            <person name="Li C."/>
            <person name="Lai Q."/>
            <person name="Li G."/>
            <person name="Dong C."/>
            <person name="Wang J."/>
            <person name="Liao Y."/>
            <person name="Shao Z."/>
        </authorList>
    </citation>
    <scope>NUCLEOTIDE SEQUENCE [LARGE SCALE GENOMIC DNA]</scope>
    <source>
        <strain evidence="1 2">PS728</strain>
    </source>
</reference>
<comment type="caution">
    <text evidence="1">The sequence shown here is derived from an EMBL/GenBank/DDBJ whole genome shotgun (WGS) entry which is preliminary data.</text>
</comment>
<dbReference type="RefSeq" id="WP_035597946.1">
    <property type="nucleotide sequence ID" value="NZ_ARYM01000010.1"/>
</dbReference>
<dbReference type="STRING" id="1280954.HPO_10170"/>
<dbReference type="InterPro" id="IPR009531">
    <property type="entry name" value="DUF1150"/>
</dbReference>
<dbReference type="Proteomes" id="UP000027100">
    <property type="component" value="Unassembled WGS sequence"/>
</dbReference>
<protein>
    <recommendedName>
        <fullName evidence="3">DUF1150 domain-containing protein</fullName>
    </recommendedName>
</protein>
<dbReference type="eggNOG" id="COG5568">
    <property type="taxonomic scope" value="Bacteria"/>
</dbReference>
<evidence type="ECO:0000313" key="1">
    <source>
        <dbReference type="EMBL" id="KCZ98571.1"/>
    </source>
</evidence>
<dbReference type="Pfam" id="PF06620">
    <property type="entry name" value="DUF1150"/>
    <property type="match status" value="1"/>
</dbReference>